<gene>
    <name evidence="2" type="ORF">AFERRID_22230</name>
</gene>
<dbReference type="Proteomes" id="UP000280188">
    <property type="component" value="Chromosome"/>
</dbReference>
<reference evidence="2 3" key="1">
    <citation type="journal article" date="2018" name="Microbiol. Resour. Announc.">
        <title>Complete Genome Sequence of Acidithiobacillus ferridurans JCM 18981.</title>
        <authorList>
            <person name="Miyauchi T."/>
            <person name="Kouzuma A."/>
            <person name="Abe T."/>
            <person name="Watanabe K."/>
        </authorList>
    </citation>
    <scope>NUCLEOTIDE SEQUENCE [LARGE SCALE GENOMIC DNA]</scope>
    <source>
        <strain evidence="3">ATCC 33020 / DSM 29468 / JCM 18981 / 11Fe</strain>
    </source>
</reference>
<proteinExistence type="predicted"/>
<keyword evidence="1" id="KW-0732">Signal</keyword>
<organism evidence="2 3">
    <name type="scientific">Acidithiobacillus ferridurans</name>
    <dbReference type="NCBI Taxonomy" id="1232575"/>
    <lineage>
        <taxon>Bacteria</taxon>
        <taxon>Pseudomonadati</taxon>
        <taxon>Pseudomonadota</taxon>
        <taxon>Acidithiobacillia</taxon>
        <taxon>Acidithiobacillales</taxon>
        <taxon>Acidithiobacillaceae</taxon>
        <taxon>Acidithiobacillus</taxon>
    </lineage>
</organism>
<feature type="signal peptide" evidence="1">
    <location>
        <begin position="1"/>
        <end position="31"/>
    </location>
</feature>
<accession>A0A2Z6INE3</accession>
<evidence type="ECO:0000313" key="3">
    <source>
        <dbReference type="Proteomes" id="UP000280188"/>
    </source>
</evidence>
<evidence type="ECO:0000256" key="1">
    <source>
        <dbReference type="SAM" id="SignalP"/>
    </source>
</evidence>
<feature type="chain" id="PRO_5016441131" evidence="1">
    <location>
        <begin position="32"/>
        <end position="80"/>
    </location>
</feature>
<sequence length="80" mass="8258">MKNCVLGGQRLVVALCMGLGWSIGAMTPAWADSGASGQALVGLPDFTPIVKQYGPAVVNISTTETRVARGTASPSRRTLP</sequence>
<dbReference type="AlphaFoldDB" id="A0A2Z6INE3"/>
<keyword evidence="3" id="KW-1185">Reference proteome</keyword>
<protein>
    <submittedName>
        <fullName evidence="2">Uncharacterized protein</fullName>
    </submittedName>
</protein>
<dbReference type="KEGG" id="afj:AFERRID_22230"/>
<evidence type="ECO:0000313" key="2">
    <source>
        <dbReference type="EMBL" id="BBF66005.1"/>
    </source>
</evidence>
<name>A0A2Z6INE3_ACIFI</name>
<dbReference type="EMBL" id="AP018795">
    <property type="protein sequence ID" value="BBF66005.1"/>
    <property type="molecule type" value="Genomic_DNA"/>
</dbReference>